<feature type="transmembrane region" description="Helical" evidence="1">
    <location>
        <begin position="44"/>
        <end position="63"/>
    </location>
</feature>
<keyword evidence="1" id="KW-0472">Membrane</keyword>
<dbReference type="AlphaFoldDB" id="A0A8H7TYY9"/>
<proteinExistence type="predicted"/>
<keyword evidence="1" id="KW-0812">Transmembrane</keyword>
<accession>A0A8H7TYY9</accession>
<dbReference type="Proteomes" id="UP000639403">
    <property type="component" value="Unassembled WGS sequence"/>
</dbReference>
<protein>
    <submittedName>
        <fullName evidence="2">Uncharacterized protein</fullName>
    </submittedName>
</protein>
<keyword evidence="1" id="KW-1133">Transmembrane helix</keyword>
<name>A0A8H7TYY9_9APHY</name>
<reference evidence="2" key="1">
    <citation type="submission" date="2020-11" db="EMBL/GenBank/DDBJ databases">
        <authorList>
            <person name="Koelle M."/>
            <person name="Horta M.A.C."/>
            <person name="Nowrousian M."/>
            <person name="Ohm R.A."/>
            <person name="Benz P."/>
            <person name="Pilgard A."/>
        </authorList>
    </citation>
    <scope>NUCLEOTIDE SEQUENCE</scope>
    <source>
        <strain evidence="2">FPRL280</strain>
    </source>
</reference>
<dbReference type="EMBL" id="JADOXO010000282">
    <property type="protein sequence ID" value="KAF9807302.1"/>
    <property type="molecule type" value="Genomic_DNA"/>
</dbReference>
<evidence type="ECO:0000313" key="3">
    <source>
        <dbReference type="Proteomes" id="UP000639403"/>
    </source>
</evidence>
<evidence type="ECO:0000256" key="1">
    <source>
        <dbReference type="SAM" id="Phobius"/>
    </source>
</evidence>
<sequence length="89" mass="10282">MSSRYTRIFEPMMRSWKIFIIITWKVAGELVRLKNITRGSYNPWLVTKTIFHLSPALIWTLLYPHRMSNLVKSVAPWSLSTISVISGSG</sequence>
<comment type="caution">
    <text evidence="2">The sequence shown here is derived from an EMBL/GenBank/DDBJ whole genome shotgun (WGS) entry which is preliminary data.</text>
</comment>
<evidence type="ECO:0000313" key="2">
    <source>
        <dbReference type="EMBL" id="KAF9807302.1"/>
    </source>
</evidence>
<gene>
    <name evidence="2" type="ORF">IEO21_08282</name>
</gene>
<reference evidence="2" key="2">
    <citation type="journal article" name="Front. Microbiol.">
        <title>Degradative Capacity of Two Strains of Rhodonia placenta: From Phenotype to Genotype.</title>
        <authorList>
            <person name="Kolle M."/>
            <person name="Horta M.A.C."/>
            <person name="Nowrousian M."/>
            <person name="Ohm R.A."/>
            <person name="Benz J.P."/>
            <person name="Pilgard A."/>
        </authorList>
    </citation>
    <scope>NUCLEOTIDE SEQUENCE</scope>
    <source>
        <strain evidence="2">FPRL280</strain>
    </source>
</reference>
<organism evidence="2 3">
    <name type="scientific">Rhodonia placenta</name>
    <dbReference type="NCBI Taxonomy" id="104341"/>
    <lineage>
        <taxon>Eukaryota</taxon>
        <taxon>Fungi</taxon>
        <taxon>Dikarya</taxon>
        <taxon>Basidiomycota</taxon>
        <taxon>Agaricomycotina</taxon>
        <taxon>Agaricomycetes</taxon>
        <taxon>Polyporales</taxon>
        <taxon>Adustoporiaceae</taxon>
        <taxon>Rhodonia</taxon>
    </lineage>
</organism>